<organism evidence="2 3">
    <name type="scientific">Pedobacter psychrophilus</name>
    <dbReference type="NCBI Taxonomy" id="1826909"/>
    <lineage>
        <taxon>Bacteria</taxon>
        <taxon>Pseudomonadati</taxon>
        <taxon>Bacteroidota</taxon>
        <taxon>Sphingobacteriia</taxon>
        <taxon>Sphingobacteriales</taxon>
        <taxon>Sphingobacteriaceae</taxon>
        <taxon>Pedobacter</taxon>
    </lineage>
</organism>
<evidence type="ECO:0000313" key="3">
    <source>
        <dbReference type="Proteomes" id="UP000078459"/>
    </source>
</evidence>
<reference evidence="2 3" key="1">
    <citation type="submission" date="2016-04" db="EMBL/GenBank/DDBJ databases">
        <authorList>
            <person name="Evans L.H."/>
            <person name="Alamgir A."/>
            <person name="Owens N."/>
            <person name="Weber N.D."/>
            <person name="Virtaneva K."/>
            <person name="Barbian K."/>
            <person name="Babar A."/>
            <person name="Rosenke K."/>
        </authorList>
    </citation>
    <scope>NUCLEOTIDE SEQUENCE [LARGE SCALE GENOMIC DNA]</scope>
    <source>
        <strain evidence="2 3">CCM 8644</strain>
    </source>
</reference>
<protein>
    <recommendedName>
        <fullName evidence="4">Type IX secretion system membrane protein PorP/SprF</fullName>
    </recommendedName>
</protein>
<dbReference type="NCBIfam" id="TIGR03519">
    <property type="entry name" value="T9SS_PorP_fam"/>
    <property type="match status" value="1"/>
</dbReference>
<name>A0A179DMJ7_9SPHI</name>
<dbReference type="EMBL" id="LWHJ01000011">
    <property type="protein sequence ID" value="OAQ42275.1"/>
    <property type="molecule type" value="Genomic_DNA"/>
</dbReference>
<feature type="signal peptide" evidence="1">
    <location>
        <begin position="1"/>
        <end position="24"/>
    </location>
</feature>
<keyword evidence="1" id="KW-0732">Signal</keyword>
<feature type="chain" id="PRO_5008100711" description="Type IX secretion system membrane protein PorP/SprF" evidence="1">
    <location>
        <begin position="25"/>
        <end position="314"/>
    </location>
</feature>
<reference evidence="2 3" key="2">
    <citation type="submission" date="2016-06" db="EMBL/GenBank/DDBJ databases">
        <title>Pedobacter psychrophilus sp. nov., isolated from Antarctic fragmentary rock.</title>
        <authorList>
            <person name="Svec P."/>
        </authorList>
    </citation>
    <scope>NUCLEOTIDE SEQUENCE [LARGE SCALE GENOMIC DNA]</scope>
    <source>
        <strain evidence="2 3">CCM 8644</strain>
    </source>
</reference>
<dbReference type="InterPro" id="IPR019861">
    <property type="entry name" value="PorP/SprF_Bacteroidetes"/>
</dbReference>
<gene>
    <name evidence="2" type="ORF">A5893_03955</name>
</gene>
<evidence type="ECO:0008006" key="4">
    <source>
        <dbReference type="Google" id="ProtNLM"/>
    </source>
</evidence>
<evidence type="ECO:0000313" key="2">
    <source>
        <dbReference type="EMBL" id="OAQ42275.1"/>
    </source>
</evidence>
<comment type="caution">
    <text evidence="2">The sequence shown here is derived from an EMBL/GenBank/DDBJ whole genome shotgun (WGS) entry which is preliminary data.</text>
</comment>
<dbReference type="Pfam" id="PF11751">
    <property type="entry name" value="PorP_SprF"/>
    <property type="match status" value="1"/>
</dbReference>
<dbReference type="STRING" id="1826909.A5893_03955"/>
<evidence type="ECO:0000256" key="1">
    <source>
        <dbReference type="SAM" id="SignalP"/>
    </source>
</evidence>
<accession>A0A179DMJ7</accession>
<dbReference type="Proteomes" id="UP000078459">
    <property type="component" value="Unassembled WGS sequence"/>
</dbReference>
<dbReference type="RefSeq" id="WP_068821303.1">
    <property type="nucleotide sequence ID" value="NZ_LWHJ01000011.1"/>
</dbReference>
<keyword evidence="3" id="KW-1185">Reference proteome</keyword>
<sequence length="314" mass="34767">MKLRTIKKLFFVLMFLAFGQNIFAQQDAMYTQYMFNTLAINPAYAGSRDLISATALARKQWVGIDGAPQTQTISIDGPIGDSKVGLGLQAFNDKIGITQTTGIYGTYAYRLMMENSTLAFGIQGGVSRFCANYAGVDLGSDGLPDAAYSDNVTKFLPNFGAGIYFNTDKFYAGLSAPHLLNNSLNTGQKLAGDKFIARQYIHLFFTAGYVFDLSENIKLKPNLLLKGVRGAPLEADINANVWLYDLFSVGVSYRTEADISFLTEIQINKNIRLGYAYDASTTGLIKYNSGSHEIMLRYNFAKENSRTILNPRYF</sequence>
<proteinExistence type="predicted"/>
<dbReference type="AlphaFoldDB" id="A0A179DMJ7"/>